<feature type="coiled-coil region" evidence="1">
    <location>
        <begin position="197"/>
        <end position="231"/>
    </location>
</feature>
<organism evidence="2 3">
    <name type="scientific">Oryzias latipes</name>
    <name type="common">Japanese rice fish</name>
    <name type="synonym">Japanese killifish</name>
    <dbReference type="NCBI Taxonomy" id="8090"/>
    <lineage>
        <taxon>Eukaryota</taxon>
        <taxon>Metazoa</taxon>
        <taxon>Chordata</taxon>
        <taxon>Craniata</taxon>
        <taxon>Vertebrata</taxon>
        <taxon>Euteleostomi</taxon>
        <taxon>Actinopterygii</taxon>
        <taxon>Neopterygii</taxon>
        <taxon>Teleostei</taxon>
        <taxon>Neoteleostei</taxon>
        <taxon>Acanthomorphata</taxon>
        <taxon>Ovalentaria</taxon>
        <taxon>Atherinomorphae</taxon>
        <taxon>Beloniformes</taxon>
        <taxon>Adrianichthyidae</taxon>
        <taxon>Oryziinae</taxon>
        <taxon>Oryzias</taxon>
    </lineage>
</organism>
<keyword evidence="3" id="KW-1185">Reference proteome</keyword>
<dbReference type="GeneTree" id="ENSGT00390000008061"/>
<reference evidence="2" key="2">
    <citation type="submission" date="2025-08" db="UniProtKB">
        <authorList>
            <consortium name="Ensembl"/>
        </authorList>
    </citation>
    <scope>IDENTIFICATION</scope>
    <source>
        <strain evidence="2">Hd-rR</strain>
    </source>
</reference>
<protein>
    <submittedName>
        <fullName evidence="2">Uncharacterized protein</fullName>
    </submittedName>
</protein>
<evidence type="ECO:0000256" key="1">
    <source>
        <dbReference type="SAM" id="Coils"/>
    </source>
</evidence>
<evidence type="ECO:0000313" key="2">
    <source>
        <dbReference type="Ensembl" id="ENSORLP00000038082.1"/>
    </source>
</evidence>
<dbReference type="InParanoid" id="A0A3B3I2C0"/>
<keyword evidence="1" id="KW-0175">Coiled coil</keyword>
<dbReference type="PANTHER" id="PTHR33488">
    <property type="entry name" value="ZGC:162509"/>
    <property type="match status" value="1"/>
</dbReference>
<dbReference type="STRING" id="8090.ENSORLP00000038082"/>
<feature type="coiled-coil region" evidence="1">
    <location>
        <begin position="457"/>
        <end position="488"/>
    </location>
</feature>
<accession>A0A3B3I2C0</accession>
<dbReference type="PANTHER" id="PTHR33488:SF2">
    <property type="entry name" value="EARLY ENDOSOME ANTIGEN 1-LIKE"/>
    <property type="match status" value="1"/>
</dbReference>
<reference evidence="2" key="3">
    <citation type="submission" date="2025-09" db="UniProtKB">
        <authorList>
            <consortium name="Ensembl"/>
        </authorList>
    </citation>
    <scope>IDENTIFICATION</scope>
    <source>
        <strain evidence="2">Hd-rR</strain>
    </source>
</reference>
<reference evidence="2 3" key="1">
    <citation type="journal article" date="2007" name="Nature">
        <title>The medaka draft genome and insights into vertebrate genome evolution.</title>
        <authorList>
            <person name="Kasahara M."/>
            <person name="Naruse K."/>
            <person name="Sasaki S."/>
            <person name="Nakatani Y."/>
            <person name="Qu W."/>
            <person name="Ahsan B."/>
            <person name="Yamada T."/>
            <person name="Nagayasu Y."/>
            <person name="Doi K."/>
            <person name="Kasai Y."/>
            <person name="Jindo T."/>
            <person name="Kobayashi D."/>
            <person name="Shimada A."/>
            <person name="Toyoda A."/>
            <person name="Kuroki Y."/>
            <person name="Fujiyama A."/>
            <person name="Sasaki T."/>
            <person name="Shimizu A."/>
            <person name="Asakawa S."/>
            <person name="Shimizu N."/>
            <person name="Hashimoto S."/>
            <person name="Yang J."/>
            <person name="Lee Y."/>
            <person name="Matsushima K."/>
            <person name="Sugano S."/>
            <person name="Sakaizumi M."/>
            <person name="Narita T."/>
            <person name="Ohishi K."/>
            <person name="Haga S."/>
            <person name="Ohta F."/>
            <person name="Nomoto H."/>
            <person name="Nogata K."/>
            <person name="Morishita T."/>
            <person name="Endo T."/>
            <person name="Shin-I T."/>
            <person name="Takeda H."/>
            <person name="Morishita S."/>
            <person name="Kohara Y."/>
        </authorList>
    </citation>
    <scope>NUCLEOTIDE SEQUENCE [LARGE SCALE GENOMIC DNA]</scope>
    <source>
        <strain evidence="2 3">Hd-rR</strain>
    </source>
</reference>
<evidence type="ECO:0000313" key="3">
    <source>
        <dbReference type="Proteomes" id="UP000001038"/>
    </source>
</evidence>
<dbReference type="AlphaFoldDB" id="A0A3B3I2C0"/>
<sequence>MASQIAKVTKDLTTTAEMRKSTQMLMQPNANWEEFLTPSPLSIAIMGELVLFSSGPDFSINKNPPKDGFKHIKYPESFREAVMQVCNSGWKAFNIAHKNMDQIRIHTASVPEHMKDAVKILYQGNDEMIEKLFPNELKSILTIADECVELADGVEQKYNDVICLIQELLEACVNAEHIYGEDLEEVTNKIKQNKLREQSARELNEKYTKAMEAMEKQVEEAEEKLKSSMNSLPTGMEMVGMEMAHTMRQTISTMVSPVFILARQDQAKFESGLNAMAATAENLAQPEGGPQSKTETVDSVSDIEIYSKSSQILILTKTILNYMNKVEINWKELYDQKNESNFEFIKQQFKRISTDIAKAPKSKAKDKALSLCDDGIAICEQLSKYSPDQKWDEKTTEKLIKEAKKLHQDAMQFDTKSKMKCGVPAIAPTPPMMATAQANAGQQSAEQQASEKAFSCIKQSREQLKQSREEYNKTKKRMETTLRELTDILADMHLCCFKEIDFDKAIKMLMKGMDAMYQGKKQWQKMVRFFKMVANIVKTNLSKTRKKFGQRAEHVQTLSHNSKSCSTA</sequence>
<dbReference type="Ensembl" id="ENSORLT00000042963.1">
    <property type="protein sequence ID" value="ENSORLP00000038082.1"/>
    <property type="gene ID" value="ENSORLG00000025322.1"/>
</dbReference>
<dbReference type="Bgee" id="ENSORLG00000025322">
    <property type="expression patterns" value="Expressed in sexually immature organism and 1 other cell type or tissue"/>
</dbReference>
<dbReference type="Proteomes" id="UP000001038">
    <property type="component" value="Chromosome 19"/>
</dbReference>
<name>A0A3B3I2C0_ORYLA</name>
<proteinExistence type="predicted"/>